<keyword evidence="2" id="KW-1185">Reference proteome</keyword>
<proteinExistence type="predicted"/>
<organism evidence="1 2">
    <name type="scientific">Heliomicrobium undosum</name>
    <dbReference type="NCBI Taxonomy" id="121734"/>
    <lineage>
        <taxon>Bacteria</taxon>
        <taxon>Bacillati</taxon>
        <taxon>Bacillota</taxon>
        <taxon>Clostridia</taxon>
        <taxon>Eubacteriales</taxon>
        <taxon>Heliobacteriaceae</taxon>
        <taxon>Heliomicrobium</taxon>
    </lineage>
</organism>
<evidence type="ECO:0000313" key="2">
    <source>
        <dbReference type="Proteomes" id="UP000463470"/>
    </source>
</evidence>
<accession>A0A845L2F8</accession>
<dbReference type="PANTHER" id="PTHR21621:SF2">
    <property type="entry name" value="COENZYME GAMMA-F420-2:ALPHA-L-GLUTAMATE LIGASE"/>
    <property type="match status" value="1"/>
</dbReference>
<dbReference type="OrthoDB" id="2078085at2"/>
<dbReference type="Pfam" id="PF14398">
    <property type="entry name" value="ATPgrasp_YheCD"/>
    <property type="match status" value="1"/>
</dbReference>
<evidence type="ECO:0000313" key="1">
    <source>
        <dbReference type="EMBL" id="MZP29856.1"/>
    </source>
</evidence>
<dbReference type="PANTHER" id="PTHR21621">
    <property type="entry name" value="RIBOSOMAL PROTEIN S6 MODIFICATION PROTEIN"/>
    <property type="match status" value="1"/>
</dbReference>
<dbReference type="Gene3D" id="3.30.470.20">
    <property type="entry name" value="ATP-grasp fold, B domain"/>
    <property type="match status" value="1"/>
</dbReference>
<dbReference type="InterPro" id="IPR026838">
    <property type="entry name" value="YheC/D"/>
</dbReference>
<dbReference type="Pfam" id="PF14395">
    <property type="entry name" value="COOH-NH2_lig"/>
    <property type="match status" value="1"/>
</dbReference>
<dbReference type="SUPFAM" id="SSF56059">
    <property type="entry name" value="Glutathione synthetase ATP-binding domain-like"/>
    <property type="match status" value="2"/>
</dbReference>
<dbReference type="InterPro" id="IPR025681">
    <property type="entry name" value="COOH-NH2_lig"/>
</dbReference>
<dbReference type="RefSeq" id="WP_161258094.1">
    <property type="nucleotide sequence ID" value="NZ_WXEY01000008.1"/>
</dbReference>
<sequence>MVAEQPPHEGECPFSSIVNPPQAVLNARDKETTIRLLQLNRLPCPDVVEPTPETLFPILGRTYGHHQGEDIRVVEDYESTREQPSDYYVQLLNIKEDYRICIIGLEAVEAFKAAPKRIQNLEYPIRTPAFGWSYEAMTATEEMITLAVRSIYALGLRWGQVDLALNNEDRLVVLDVNAGETLPEDWITRYPTAVQRLAFDLQHAPLSSDFTLGCDVEFMLRQTQTMRMLPASFFWPMEGPIGCDDRSLENTNKIFPLGEIRPEPSKDPDAIIASMERIMRMGTQACPYRNVQWLAGSMPFAGYQVGGHIHFGIVPTLEMIRVLDNYLSLPLLFVEHPQRGRRRHRTRHGQLGAFRVAPHGFQYMTTPSWIVNPATARAVLHWVKIIIKNYRLCLSRPLTSPALQEAFYKAKTDLLYDDVKGILDEIVRLDDFAEHQNILLPLFEQILARQTWDDSSDLRAAWGIAIPDKFYASPALAFLSGPLRSWLGVGRGEGLTLRAGSAVAEAQVEPAADQESMYVQISPETAELLQLPSLENQNFSIQRDGVQAIRLGPFLGILGPRAQHGELFFGKQTKIYRRIIRLARSKGICAYVFNVDSIVPGKRTVRGYVSTGSENEQWIPHDFPMPDVIYDRMFADEYAEVHRANALRERLQYHYKIPFINPPSLFKISGDKLVSHQVLQRSPEIAPYLPETQPLIDAGQVLEMLFRHGVVFIKPAAGFRGKDVIKLQFEPDNRLCARGRQLDERTAWKEVFNPNEKELAAFIKEIPRSSKAIIQQGIPALLYRDRPVETRFYYVKNSKGVWLRSGLVARVAPDNLFPMNANVEWDLLASRILKASMGVERREAFKERADALCRKALALLESEVGPFGELAIDIIPSRSDAPIIVEINAKPDNLLHMTGAFRRRNLCIMRLLGYAKRLAGFGEE</sequence>
<name>A0A845L2F8_9FIRM</name>
<comment type="caution">
    <text evidence="1">The sequence shown here is derived from an EMBL/GenBank/DDBJ whole genome shotgun (WGS) entry which is preliminary data.</text>
</comment>
<reference evidence="1 2" key="1">
    <citation type="submission" date="2020-01" db="EMBL/GenBank/DDBJ databases">
        <title>Whole-genome sequence of Heliobacterium undosum DSM 13378.</title>
        <authorList>
            <person name="Kyndt J.A."/>
            <person name="Meyer T.E."/>
        </authorList>
    </citation>
    <scope>NUCLEOTIDE SEQUENCE [LARGE SCALE GENOMIC DNA]</scope>
    <source>
        <strain evidence="1 2">DSM 13378</strain>
    </source>
</reference>
<protein>
    <recommendedName>
        <fullName evidence="3">ATP-grasp domain-containing protein</fullName>
    </recommendedName>
</protein>
<dbReference type="GO" id="GO:0043774">
    <property type="term" value="F:coenzyme F420-2 alpha-glutamyl ligase activity"/>
    <property type="evidence" value="ECO:0007669"/>
    <property type="project" value="TreeGrafter"/>
</dbReference>
<dbReference type="EMBL" id="WXEY01000008">
    <property type="protein sequence ID" value="MZP29856.1"/>
    <property type="molecule type" value="Genomic_DNA"/>
</dbReference>
<gene>
    <name evidence="1" type="ORF">GTO91_09065</name>
</gene>
<dbReference type="Proteomes" id="UP000463470">
    <property type="component" value="Unassembled WGS sequence"/>
</dbReference>
<dbReference type="AlphaFoldDB" id="A0A845L2F8"/>
<evidence type="ECO:0008006" key="3">
    <source>
        <dbReference type="Google" id="ProtNLM"/>
    </source>
</evidence>
<dbReference type="GO" id="GO:0005737">
    <property type="term" value="C:cytoplasm"/>
    <property type="evidence" value="ECO:0007669"/>
    <property type="project" value="TreeGrafter"/>
</dbReference>